<dbReference type="AlphaFoldDB" id="A0A445D6R1"/>
<dbReference type="Proteomes" id="UP000289738">
    <property type="component" value="Chromosome A05"/>
</dbReference>
<protein>
    <recommendedName>
        <fullName evidence="3">FAR1 domain-containing protein</fullName>
    </recommendedName>
</protein>
<dbReference type="EMBL" id="SDMP01000005">
    <property type="protein sequence ID" value="RYR58925.1"/>
    <property type="molecule type" value="Genomic_DNA"/>
</dbReference>
<comment type="caution">
    <text evidence="1">The sequence shown here is derived from an EMBL/GenBank/DDBJ whole genome shotgun (WGS) entry which is preliminary data.</text>
</comment>
<accession>A0A445D6R1</accession>
<evidence type="ECO:0008006" key="3">
    <source>
        <dbReference type="Google" id="ProtNLM"/>
    </source>
</evidence>
<evidence type="ECO:0000313" key="2">
    <source>
        <dbReference type="Proteomes" id="UP000289738"/>
    </source>
</evidence>
<evidence type="ECO:0000313" key="1">
    <source>
        <dbReference type="EMBL" id="RYR58925.1"/>
    </source>
</evidence>
<dbReference type="PANTHER" id="PTHR46328">
    <property type="entry name" value="FAR-RED IMPAIRED RESPONSIVE (FAR1) FAMILY PROTEIN-RELATED"/>
    <property type="match status" value="1"/>
</dbReference>
<proteinExistence type="predicted"/>
<name>A0A445D6R1_ARAHY</name>
<reference evidence="1 2" key="1">
    <citation type="submission" date="2019-01" db="EMBL/GenBank/DDBJ databases">
        <title>Sequencing of cultivated peanut Arachis hypogaea provides insights into genome evolution and oil improvement.</title>
        <authorList>
            <person name="Chen X."/>
        </authorList>
    </citation>
    <scope>NUCLEOTIDE SEQUENCE [LARGE SCALE GENOMIC DNA]</scope>
    <source>
        <strain evidence="2">cv. Fuhuasheng</strain>
        <tissue evidence="1">Leaves</tissue>
    </source>
</reference>
<gene>
    <name evidence="1" type="ORF">Ahy_A05g024785</name>
</gene>
<organism evidence="1 2">
    <name type="scientific">Arachis hypogaea</name>
    <name type="common">Peanut</name>
    <dbReference type="NCBI Taxonomy" id="3818"/>
    <lineage>
        <taxon>Eukaryota</taxon>
        <taxon>Viridiplantae</taxon>
        <taxon>Streptophyta</taxon>
        <taxon>Embryophyta</taxon>
        <taxon>Tracheophyta</taxon>
        <taxon>Spermatophyta</taxon>
        <taxon>Magnoliopsida</taxon>
        <taxon>eudicotyledons</taxon>
        <taxon>Gunneridae</taxon>
        <taxon>Pentapetalae</taxon>
        <taxon>rosids</taxon>
        <taxon>fabids</taxon>
        <taxon>Fabales</taxon>
        <taxon>Fabaceae</taxon>
        <taxon>Papilionoideae</taxon>
        <taxon>50 kb inversion clade</taxon>
        <taxon>dalbergioids sensu lato</taxon>
        <taxon>Dalbergieae</taxon>
        <taxon>Pterocarpus clade</taxon>
        <taxon>Arachis</taxon>
    </lineage>
</organism>
<keyword evidence="2" id="KW-1185">Reference proteome</keyword>
<sequence length="176" mass="20066">MSMEQAICEGASYGTTYDDIDQYNSCDVNVPSLSEDDTHHVGKGKDSGSVIEVVDDVMAMNHKLPDHTGIPLDEIPYVGLRFVSLQRAQEFYTNYAKKVGFVTRIRNTNFDKTRNVSKIHSRVKAVTRVKRITTSGSKARMYVMLDRQKDNWMVSKLELKHTHPCSAKQTVHYTEY</sequence>